<dbReference type="Proteomes" id="UP000000740">
    <property type="component" value="Plasmid pHLAC01"/>
</dbReference>
<geneLocation type="plasmid" evidence="2 3">
    <name>pHLAC01</name>
</geneLocation>
<gene>
    <name evidence="2" type="ordered locus">Hlac_3501</name>
</gene>
<protein>
    <submittedName>
        <fullName evidence="2">Uncharacterized protein</fullName>
    </submittedName>
</protein>
<name>B9LX19_HALLT</name>
<evidence type="ECO:0000313" key="3">
    <source>
        <dbReference type="Proteomes" id="UP000000740"/>
    </source>
</evidence>
<keyword evidence="3" id="KW-1185">Reference proteome</keyword>
<dbReference type="KEGG" id="hla:Hlac_3501"/>
<dbReference type="GeneID" id="7402346"/>
<sequence length="167" mass="18899">MDYNGVTLDGDSLRAIDALHRQDDHRLNTSELRTLLGIESNDRARRRIVKLGDAGLADIDVDDRADTPIPPKRATLTDDGVQKAKEWDLDPDSTNIRSPEDRLQRVERRLTDINERLDEIEAAANKNTERIPGLLETRRLVATLNDYTVKEFDADLGAYYPTESPSE</sequence>
<keyword evidence="1" id="KW-0175">Coiled coil</keyword>
<dbReference type="RefSeq" id="WP_012660211.1">
    <property type="nucleotide sequence ID" value="NC_012030.1"/>
</dbReference>
<keyword evidence="2" id="KW-0614">Plasmid</keyword>
<dbReference type="AlphaFoldDB" id="B9LX19"/>
<dbReference type="EMBL" id="CP001367">
    <property type="protein sequence ID" value="ACM59010.1"/>
    <property type="molecule type" value="Genomic_DNA"/>
</dbReference>
<feature type="coiled-coil region" evidence="1">
    <location>
        <begin position="103"/>
        <end position="130"/>
    </location>
</feature>
<dbReference type="HOGENOM" id="CLU_1590828_0_0_2"/>
<organism evidence="2 3">
    <name type="scientific">Halorubrum lacusprofundi (strain ATCC 49239 / DSM 5036 / JCM 8891 / ACAM 34)</name>
    <dbReference type="NCBI Taxonomy" id="416348"/>
    <lineage>
        <taxon>Archaea</taxon>
        <taxon>Methanobacteriati</taxon>
        <taxon>Methanobacteriota</taxon>
        <taxon>Stenosarchaea group</taxon>
        <taxon>Halobacteria</taxon>
        <taxon>Halobacteriales</taxon>
        <taxon>Haloferacaceae</taxon>
        <taxon>Halorubrum</taxon>
    </lineage>
</organism>
<reference evidence="2 3" key="1">
    <citation type="journal article" date="2016" name="Stand. Genomic Sci.">
        <title>Complete genome sequence of the Antarctic Halorubrum lacusprofundi type strain ACAM 34.</title>
        <authorList>
            <person name="Anderson I.J."/>
            <person name="DasSarma P."/>
            <person name="Lucas S."/>
            <person name="Copeland A."/>
            <person name="Lapidus A."/>
            <person name="Del Rio T.G."/>
            <person name="Tice H."/>
            <person name="Dalin E."/>
            <person name="Bruce D.C."/>
            <person name="Goodwin L."/>
            <person name="Pitluck S."/>
            <person name="Sims D."/>
            <person name="Brettin T.S."/>
            <person name="Detter J.C."/>
            <person name="Han C.S."/>
            <person name="Larimer F."/>
            <person name="Hauser L."/>
            <person name="Land M."/>
            <person name="Ivanova N."/>
            <person name="Richardson P."/>
            <person name="Cavicchioli R."/>
            <person name="DasSarma S."/>
            <person name="Woese C.R."/>
            <person name="Kyrpides N.C."/>
        </authorList>
    </citation>
    <scope>NUCLEOTIDE SEQUENCE [LARGE SCALE GENOMIC DNA]</scope>
    <source>
        <strain evidence="3">ATCC 49239 / DSM 5036 / JCM 8891 / ACAM 34</strain>
    </source>
</reference>
<evidence type="ECO:0000313" key="2">
    <source>
        <dbReference type="EMBL" id="ACM59010.1"/>
    </source>
</evidence>
<accession>B9LX19</accession>
<proteinExistence type="predicted"/>
<evidence type="ECO:0000256" key="1">
    <source>
        <dbReference type="SAM" id="Coils"/>
    </source>
</evidence>